<name>A0ABP3VGZ6_9FLAO</name>
<gene>
    <name evidence="5" type="ORF">GCM10009433_12800</name>
</gene>
<evidence type="ECO:0000256" key="1">
    <source>
        <dbReference type="ARBA" id="ARBA00001933"/>
    </source>
</evidence>
<feature type="domain" description="Tryptophan synthase beta chain-like PALP" evidence="4">
    <location>
        <begin position="22"/>
        <end position="288"/>
    </location>
</feature>
<dbReference type="RefSeq" id="WP_224453821.1">
    <property type="nucleotide sequence ID" value="NZ_BAAAGG010000005.1"/>
</dbReference>
<evidence type="ECO:0000256" key="3">
    <source>
        <dbReference type="ARBA" id="ARBA00022898"/>
    </source>
</evidence>
<comment type="cofactor">
    <cofactor evidence="1">
        <name>pyridoxal 5'-phosphate</name>
        <dbReference type="ChEBI" id="CHEBI:597326"/>
    </cofactor>
</comment>
<protein>
    <submittedName>
        <fullName evidence="5">Pyridoxal-phosphate dependent enzyme</fullName>
    </submittedName>
</protein>
<accession>A0ABP3VGZ6</accession>
<dbReference type="PANTHER" id="PTHR43780">
    <property type="entry name" value="1-AMINOCYCLOPROPANE-1-CARBOXYLATE DEAMINASE-RELATED"/>
    <property type="match status" value="1"/>
</dbReference>
<organism evidence="5 6">
    <name type="scientific">Psychroflexus lacisalsi</name>
    <dbReference type="NCBI Taxonomy" id="503928"/>
    <lineage>
        <taxon>Bacteria</taxon>
        <taxon>Pseudomonadati</taxon>
        <taxon>Bacteroidota</taxon>
        <taxon>Flavobacteriia</taxon>
        <taxon>Flavobacteriales</taxon>
        <taxon>Flavobacteriaceae</taxon>
        <taxon>Psychroflexus</taxon>
    </lineage>
</organism>
<comment type="caution">
    <text evidence="5">The sequence shown here is derived from an EMBL/GenBank/DDBJ whole genome shotgun (WGS) entry which is preliminary data.</text>
</comment>
<comment type="similarity">
    <text evidence="2">Belongs to the ACC deaminase/D-cysteine desulfhydrase family.</text>
</comment>
<reference evidence="6" key="1">
    <citation type="journal article" date="2019" name="Int. J. Syst. Evol. Microbiol.">
        <title>The Global Catalogue of Microorganisms (GCM) 10K type strain sequencing project: providing services to taxonomists for standard genome sequencing and annotation.</title>
        <authorList>
            <consortium name="The Broad Institute Genomics Platform"/>
            <consortium name="The Broad Institute Genome Sequencing Center for Infectious Disease"/>
            <person name="Wu L."/>
            <person name="Ma J."/>
        </authorList>
    </citation>
    <scope>NUCLEOTIDE SEQUENCE [LARGE SCALE GENOMIC DNA]</scope>
    <source>
        <strain evidence="6">JCM 16231</strain>
    </source>
</reference>
<dbReference type="Proteomes" id="UP001500185">
    <property type="component" value="Unassembled WGS sequence"/>
</dbReference>
<dbReference type="PIRSF" id="PIRSF006278">
    <property type="entry name" value="ACCD_DCysDesulf"/>
    <property type="match status" value="1"/>
</dbReference>
<dbReference type="InterPro" id="IPR036052">
    <property type="entry name" value="TrpB-like_PALP_sf"/>
</dbReference>
<evidence type="ECO:0000313" key="6">
    <source>
        <dbReference type="Proteomes" id="UP001500185"/>
    </source>
</evidence>
<keyword evidence="3" id="KW-0663">Pyridoxal phosphate</keyword>
<dbReference type="InterPro" id="IPR027278">
    <property type="entry name" value="ACCD_DCysDesulf"/>
</dbReference>
<dbReference type="Pfam" id="PF00291">
    <property type="entry name" value="PALP"/>
    <property type="match status" value="1"/>
</dbReference>
<dbReference type="Gene3D" id="3.40.50.1100">
    <property type="match status" value="2"/>
</dbReference>
<evidence type="ECO:0000313" key="5">
    <source>
        <dbReference type="EMBL" id="GAA0756980.1"/>
    </source>
</evidence>
<dbReference type="SUPFAM" id="SSF53686">
    <property type="entry name" value="Tryptophan synthase beta subunit-like PLP-dependent enzymes"/>
    <property type="match status" value="1"/>
</dbReference>
<dbReference type="EMBL" id="BAAAGG010000005">
    <property type="protein sequence ID" value="GAA0756980.1"/>
    <property type="molecule type" value="Genomic_DNA"/>
</dbReference>
<dbReference type="PANTHER" id="PTHR43780:SF2">
    <property type="entry name" value="1-AMINOCYCLOPROPANE-1-CARBOXYLATE DEAMINASE-RELATED"/>
    <property type="match status" value="1"/>
</dbReference>
<evidence type="ECO:0000259" key="4">
    <source>
        <dbReference type="Pfam" id="PF00291"/>
    </source>
</evidence>
<proteinExistence type="inferred from homology"/>
<evidence type="ECO:0000256" key="2">
    <source>
        <dbReference type="ARBA" id="ARBA00008639"/>
    </source>
</evidence>
<keyword evidence="6" id="KW-1185">Reference proteome</keyword>
<dbReference type="InterPro" id="IPR001926">
    <property type="entry name" value="TrpB-like_PALP"/>
</dbReference>
<sequence length="311" mass="34729">MSSISFFEKNYDSVTECIGNFNGIDLCIKREDLIHPVISGNKFRKLKYNLLEAKKRKNSEILTFGGAFSNHIAATAEACSILGLESFGIIRGEELGKDLEKTLSTNPTLVYAHQKGMQFYFVTRSDYRNKENIPVVKSLIEKNPSIFIIPEGGTNLLAIRGCQEIIEKEDDFDVICSSVGTGGTLAGLIEGSKSHQHCIGFSALKGDFLQKEVSKWTKKTNWSLQTDYHFGGYAKVTSELIEFINTFQRNYNIPLDPIYTGKMFYGIFDMIQSGFFPKNTRILAVHTGGLQGVDGMNQTLKQKGLQTINSL</sequence>